<gene>
    <name evidence="2" type="ORF">R1flu_006694</name>
</gene>
<dbReference type="AlphaFoldDB" id="A0ABD1YXK7"/>
<organism evidence="2 3">
    <name type="scientific">Riccia fluitans</name>
    <dbReference type="NCBI Taxonomy" id="41844"/>
    <lineage>
        <taxon>Eukaryota</taxon>
        <taxon>Viridiplantae</taxon>
        <taxon>Streptophyta</taxon>
        <taxon>Embryophyta</taxon>
        <taxon>Marchantiophyta</taxon>
        <taxon>Marchantiopsida</taxon>
        <taxon>Marchantiidae</taxon>
        <taxon>Marchantiales</taxon>
        <taxon>Ricciaceae</taxon>
        <taxon>Riccia</taxon>
    </lineage>
</organism>
<evidence type="ECO:0000256" key="1">
    <source>
        <dbReference type="SAM" id="MobiDB-lite"/>
    </source>
</evidence>
<feature type="compositionally biased region" description="Low complexity" evidence="1">
    <location>
        <begin position="39"/>
        <end position="48"/>
    </location>
</feature>
<sequence length="91" mass="9681">MSLLGKLMVRKNATPADRCFWSLVPPRGRPLAPKPPSPTSSSQKESQSGHTGNNTWSRNAAASNRSSCTGVVLELPFTAGEEKKSGGKVSR</sequence>
<keyword evidence="3" id="KW-1185">Reference proteome</keyword>
<evidence type="ECO:0000313" key="3">
    <source>
        <dbReference type="Proteomes" id="UP001605036"/>
    </source>
</evidence>
<reference evidence="2 3" key="1">
    <citation type="submission" date="2024-09" db="EMBL/GenBank/DDBJ databases">
        <title>Chromosome-scale assembly of Riccia fluitans.</title>
        <authorList>
            <person name="Paukszto L."/>
            <person name="Sawicki J."/>
            <person name="Karawczyk K."/>
            <person name="Piernik-Szablinska J."/>
            <person name="Szczecinska M."/>
            <person name="Mazdziarz M."/>
        </authorList>
    </citation>
    <scope>NUCLEOTIDE SEQUENCE [LARGE SCALE GENOMIC DNA]</scope>
    <source>
        <strain evidence="2">Rf_01</strain>
        <tissue evidence="2">Aerial parts of the thallus</tissue>
    </source>
</reference>
<dbReference type="EMBL" id="JBHFFA010000003">
    <property type="protein sequence ID" value="KAL2635215.1"/>
    <property type="molecule type" value="Genomic_DNA"/>
</dbReference>
<dbReference type="Proteomes" id="UP001605036">
    <property type="component" value="Unassembled WGS sequence"/>
</dbReference>
<protein>
    <submittedName>
        <fullName evidence="2">Uncharacterized protein</fullName>
    </submittedName>
</protein>
<name>A0ABD1YXK7_9MARC</name>
<accession>A0ABD1YXK7</accession>
<comment type="caution">
    <text evidence="2">The sequence shown here is derived from an EMBL/GenBank/DDBJ whole genome shotgun (WGS) entry which is preliminary data.</text>
</comment>
<evidence type="ECO:0000313" key="2">
    <source>
        <dbReference type="EMBL" id="KAL2635215.1"/>
    </source>
</evidence>
<proteinExistence type="predicted"/>
<feature type="region of interest" description="Disordered" evidence="1">
    <location>
        <begin position="20"/>
        <end position="67"/>
    </location>
</feature>
<feature type="compositionally biased region" description="Low complexity" evidence="1">
    <location>
        <begin position="57"/>
        <end position="67"/>
    </location>
</feature>